<gene>
    <name evidence="3" type="ORF">GCM10007938_17310</name>
</gene>
<evidence type="ECO:0000313" key="3">
    <source>
        <dbReference type="EMBL" id="GLT17953.1"/>
    </source>
</evidence>
<evidence type="ECO:0000256" key="1">
    <source>
        <dbReference type="ARBA" id="ARBA00022729"/>
    </source>
</evidence>
<dbReference type="InterPro" id="IPR027385">
    <property type="entry name" value="Beta-barrel_OMP"/>
</dbReference>
<feature type="domain" description="Outer membrane protein beta-barrel" evidence="2">
    <location>
        <begin position="30"/>
        <end position="181"/>
    </location>
</feature>
<proteinExistence type="predicted"/>
<organism evidence="3 4">
    <name type="scientific">Vibrio zhanjiangensis</name>
    <dbReference type="NCBI Taxonomy" id="1046128"/>
    <lineage>
        <taxon>Bacteria</taxon>
        <taxon>Pseudomonadati</taxon>
        <taxon>Pseudomonadota</taxon>
        <taxon>Gammaproteobacteria</taxon>
        <taxon>Vibrionales</taxon>
        <taxon>Vibrionaceae</taxon>
        <taxon>Vibrio</taxon>
    </lineage>
</organism>
<keyword evidence="1" id="KW-0732">Signal</keyword>
<dbReference type="Pfam" id="PF13505">
    <property type="entry name" value="OMP_b-brl"/>
    <property type="match status" value="1"/>
</dbReference>
<dbReference type="Proteomes" id="UP001157138">
    <property type="component" value="Unassembled WGS sequence"/>
</dbReference>
<dbReference type="EMBL" id="BSPW01000029">
    <property type="protein sequence ID" value="GLT17953.1"/>
    <property type="molecule type" value="Genomic_DNA"/>
</dbReference>
<protein>
    <recommendedName>
        <fullName evidence="2">Outer membrane protein beta-barrel domain-containing protein</fullName>
    </recommendedName>
</protein>
<accession>A0ABQ6EXQ9</accession>
<dbReference type="RefSeq" id="WP_284191852.1">
    <property type="nucleotide sequence ID" value="NZ_BSPW01000029.1"/>
</dbReference>
<reference evidence="4" key="1">
    <citation type="journal article" date="2019" name="Int. J. Syst. Evol. Microbiol.">
        <title>The Global Catalogue of Microorganisms (GCM) 10K type strain sequencing project: providing services to taxonomists for standard genome sequencing and annotation.</title>
        <authorList>
            <consortium name="The Broad Institute Genomics Platform"/>
            <consortium name="The Broad Institute Genome Sequencing Center for Infectious Disease"/>
            <person name="Wu L."/>
            <person name="Ma J."/>
        </authorList>
    </citation>
    <scope>NUCLEOTIDE SEQUENCE [LARGE SCALE GENOMIC DNA]</scope>
    <source>
        <strain evidence="4">NBRC 108723</strain>
    </source>
</reference>
<comment type="caution">
    <text evidence="3">The sequence shown here is derived from an EMBL/GenBank/DDBJ whole genome shotgun (WGS) entry which is preliminary data.</text>
</comment>
<evidence type="ECO:0000259" key="2">
    <source>
        <dbReference type="Pfam" id="PF13505"/>
    </source>
</evidence>
<dbReference type="Gene3D" id="2.40.160.20">
    <property type="match status" value="1"/>
</dbReference>
<evidence type="ECO:0000313" key="4">
    <source>
        <dbReference type="Proteomes" id="UP001157138"/>
    </source>
</evidence>
<keyword evidence="4" id="KW-1185">Reference proteome</keyword>
<dbReference type="InterPro" id="IPR011250">
    <property type="entry name" value="OMP/PagP_B-barrel"/>
</dbReference>
<sequence>MDNKVRPFLVTLIILVLLTPLPVSSAVYLTPWFGYTGGGKVIAQNEQVYDLEGSESYAITGEVDLDQGRVGLFYSNQKTKVDSINVDSSIHYLQFQSSIYYPTEETVSFYLGVGLGASYINADWVDDGLGFSTSIFGGLEYRFHENMALNTQLRWLGTVVDSDTSGICNLSASESDSCIIKFKTDWMNQFSANLGLTWNF</sequence>
<name>A0ABQ6EXQ9_9VIBR</name>
<dbReference type="SUPFAM" id="SSF56925">
    <property type="entry name" value="OMPA-like"/>
    <property type="match status" value="1"/>
</dbReference>